<dbReference type="Gene3D" id="1.10.287.520">
    <property type="entry name" value="Helix hairpin bin"/>
    <property type="match status" value="1"/>
</dbReference>
<dbReference type="InterPro" id="IPR008717">
    <property type="entry name" value="Noggin"/>
</dbReference>
<dbReference type="PANTHER" id="PTHR10494:SF6">
    <property type="entry name" value="NOGGIN"/>
    <property type="match status" value="1"/>
</dbReference>
<dbReference type="OrthoDB" id="5950649at2759"/>
<dbReference type="PANTHER" id="PTHR10494">
    <property type="entry name" value="BONE MORPHOGENETIC PROTEIN INHIBITOR, NOGGIN"/>
    <property type="match status" value="1"/>
</dbReference>
<protein>
    <recommendedName>
        <fullName evidence="8">Noggin</fullName>
    </recommendedName>
</protein>
<gene>
    <name evidence="6" type="ORF">NPIL_252041</name>
</gene>
<evidence type="ECO:0000256" key="5">
    <source>
        <dbReference type="ARBA" id="ARBA00022729"/>
    </source>
</evidence>
<dbReference type="GO" id="GO:0009953">
    <property type="term" value="P:dorsal/ventral pattern formation"/>
    <property type="evidence" value="ECO:0007669"/>
    <property type="project" value="TreeGrafter"/>
</dbReference>
<dbReference type="EMBL" id="BMAW01033745">
    <property type="protein sequence ID" value="GFU31647.1"/>
    <property type="molecule type" value="Genomic_DNA"/>
</dbReference>
<keyword evidence="7" id="KW-1185">Reference proteome</keyword>
<dbReference type="GO" id="GO:0005615">
    <property type="term" value="C:extracellular space"/>
    <property type="evidence" value="ECO:0007669"/>
    <property type="project" value="TreeGrafter"/>
</dbReference>
<dbReference type="GO" id="GO:0045596">
    <property type="term" value="P:negative regulation of cell differentiation"/>
    <property type="evidence" value="ECO:0007669"/>
    <property type="project" value="InterPro"/>
</dbReference>
<dbReference type="Gene3D" id="2.10.90.10">
    <property type="entry name" value="Cystine-knot cytokines"/>
    <property type="match status" value="1"/>
</dbReference>
<evidence type="ECO:0000256" key="4">
    <source>
        <dbReference type="ARBA" id="ARBA00022525"/>
    </source>
</evidence>
<evidence type="ECO:0000256" key="2">
    <source>
        <dbReference type="ARBA" id="ARBA00007480"/>
    </source>
</evidence>
<dbReference type="InterPro" id="IPR029034">
    <property type="entry name" value="Cystine-knot_cytokine"/>
</dbReference>
<proteinExistence type="inferred from homology"/>
<evidence type="ECO:0008006" key="8">
    <source>
        <dbReference type="Google" id="ProtNLM"/>
    </source>
</evidence>
<keyword evidence="4" id="KW-0964">Secreted</keyword>
<evidence type="ECO:0000256" key="1">
    <source>
        <dbReference type="ARBA" id="ARBA00004613"/>
    </source>
</evidence>
<evidence type="ECO:0000313" key="6">
    <source>
        <dbReference type="EMBL" id="GFU31647.1"/>
    </source>
</evidence>
<organism evidence="6 7">
    <name type="scientific">Nephila pilipes</name>
    <name type="common">Giant wood spider</name>
    <name type="synonym">Nephila maculata</name>
    <dbReference type="NCBI Taxonomy" id="299642"/>
    <lineage>
        <taxon>Eukaryota</taxon>
        <taxon>Metazoa</taxon>
        <taxon>Ecdysozoa</taxon>
        <taxon>Arthropoda</taxon>
        <taxon>Chelicerata</taxon>
        <taxon>Arachnida</taxon>
        <taxon>Araneae</taxon>
        <taxon>Araneomorphae</taxon>
        <taxon>Entelegynae</taxon>
        <taxon>Araneoidea</taxon>
        <taxon>Nephilidae</taxon>
        <taxon>Nephila</taxon>
    </lineage>
</organism>
<keyword evidence="3" id="KW-0217">Developmental protein</keyword>
<dbReference type="GO" id="GO:0030514">
    <property type="term" value="P:negative regulation of BMP signaling pathway"/>
    <property type="evidence" value="ECO:0007669"/>
    <property type="project" value="InterPro"/>
</dbReference>
<evidence type="ECO:0000313" key="7">
    <source>
        <dbReference type="Proteomes" id="UP000887013"/>
    </source>
</evidence>
<comment type="subcellular location">
    <subcellularLocation>
        <location evidence="1">Secreted</location>
    </subcellularLocation>
</comment>
<keyword evidence="5" id="KW-0732">Signal</keyword>
<sequence length="259" mass="30188">MYQWNPLLHLSLSLGGSFRALLSAKGKKTFEALKMEYPTIVRCFFLIILCIVYTKCKNRRPSVSKIVPVLELMEPEGDMYDPSPADTDGENLKKILGSFFDSKVMSLEQPPAFSLFPNGTIKLNLKKTRSGQFVPQGQPPKYIKRIHLQFIKMGDGKRINLKMGNKMRRRFRDLLWLQSHCPLLQKWKDLGPRFWPRFFLENSCAPRQTCSFPRGMVCKPHKSINKVLLRWHCQNWDQKKNCNWLKVQYPLVTECQCGC</sequence>
<evidence type="ECO:0000256" key="3">
    <source>
        <dbReference type="ARBA" id="ARBA00022473"/>
    </source>
</evidence>
<comment type="caution">
    <text evidence="6">The sequence shown here is derived from an EMBL/GenBank/DDBJ whole genome shotgun (WGS) entry which is preliminary data.</text>
</comment>
<name>A0A8X6QLH3_NEPPI</name>
<dbReference type="Proteomes" id="UP000887013">
    <property type="component" value="Unassembled WGS sequence"/>
</dbReference>
<dbReference type="SUPFAM" id="SSF57501">
    <property type="entry name" value="Cystine-knot cytokines"/>
    <property type="match status" value="1"/>
</dbReference>
<reference evidence="6" key="1">
    <citation type="submission" date="2020-08" db="EMBL/GenBank/DDBJ databases">
        <title>Multicomponent nature underlies the extraordinary mechanical properties of spider dragline silk.</title>
        <authorList>
            <person name="Kono N."/>
            <person name="Nakamura H."/>
            <person name="Mori M."/>
            <person name="Yoshida Y."/>
            <person name="Ohtoshi R."/>
            <person name="Malay A.D."/>
            <person name="Moran D.A.P."/>
            <person name="Tomita M."/>
            <person name="Numata K."/>
            <person name="Arakawa K."/>
        </authorList>
    </citation>
    <scope>NUCLEOTIDE SEQUENCE</scope>
</reference>
<dbReference type="AlphaFoldDB" id="A0A8X6QLH3"/>
<accession>A0A8X6QLH3</accession>
<comment type="similarity">
    <text evidence="2">Belongs to the noggin family.</text>
</comment>
<dbReference type="Pfam" id="PF05806">
    <property type="entry name" value="Noggin"/>
    <property type="match status" value="1"/>
</dbReference>